<dbReference type="InterPro" id="IPR019480">
    <property type="entry name" value="Dihydroorotate_DH_Fe-S-bd"/>
</dbReference>
<dbReference type="InterPro" id="IPR001433">
    <property type="entry name" value="OxRdtase_FAD/NAD-bd"/>
</dbReference>
<dbReference type="InterPro" id="IPR050353">
    <property type="entry name" value="PyrK_electron_transfer"/>
</dbReference>
<dbReference type="Gene3D" id="3.40.50.80">
    <property type="entry name" value="Nucleotide-binding domain of ferredoxin-NADP reductase (FNR) module"/>
    <property type="match status" value="1"/>
</dbReference>
<feature type="compositionally biased region" description="Basic and acidic residues" evidence="1">
    <location>
        <begin position="302"/>
        <end position="311"/>
    </location>
</feature>
<dbReference type="PANTHER" id="PTHR43513:SF3">
    <property type="entry name" value="DIHYDROOROTATE DEHYDROGENASE B (NAD(+)), ELECTRON TRANSFER SUBUNIT-RELATED"/>
    <property type="match status" value="1"/>
</dbReference>
<feature type="domain" description="FAD-binding FR-type" evidence="2">
    <location>
        <begin position="1"/>
        <end position="95"/>
    </location>
</feature>
<dbReference type="SUPFAM" id="SSF63380">
    <property type="entry name" value="Riboflavin synthase domain-like"/>
    <property type="match status" value="1"/>
</dbReference>
<sequence>MYEIVEKRVLSPEIKLFKIKAPLVAKKAEPGQFIALRIHEKGERIPLTIADFDREEETITVIFMEVGKTTKELGRLEKGDFIANFIGPLGRPSEIEDFGTVVCVGGGVGVAPVYPIARALKEAGNEVIAIIGARCESLLILENEMHAASSELHVATDDGSKGQRGFVTDVLKKVIEERKQGGKNGISKIWAIGPVPMMDAVCKTTRPFGIETIVSLNTIMVDATGMCGACRVTVGEETKFTCVDGPEFDGHAVDFAELKKRLCAYRGEEKESLERYESGHAESGQGGDHGSGDGKGCGCGHGQEHDNEHEHHRGRGHTCKCGGGN</sequence>
<gene>
    <name evidence="3" type="ORF">CVT63_07275</name>
</gene>
<dbReference type="CDD" id="cd06219">
    <property type="entry name" value="DHOD_e_trans_like1"/>
    <property type="match status" value="1"/>
</dbReference>
<comment type="caution">
    <text evidence="3">The sequence shown here is derived from an EMBL/GenBank/DDBJ whole genome shotgun (WGS) entry which is preliminary data.</text>
</comment>
<evidence type="ECO:0000313" key="3">
    <source>
        <dbReference type="EMBL" id="PKQ27581.1"/>
    </source>
</evidence>
<dbReference type="GO" id="GO:0004324">
    <property type="term" value="F:ferredoxin-NADP+ reductase activity"/>
    <property type="evidence" value="ECO:0007669"/>
    <property type="project" value="UniProtKB-EC"/>
</dbReference>
<dbReference type="AlphaFoldDB" id="A0A2N3G4C5"/>
<evidence type="ECO:0000313" key="4">
    <source>
        <dbReference type="Proteomes" id="UP000233654"/>
    </source>
</evidence>
<dbReference type="Pfam" id="PF10418">
    <property type="entry name" value="DHODB_Fe-S_bind"/>
    <property type="match status" value="1"/>
</dbReference>
<reference evidence="3 4" key="1">
    <citation type="journal article" date="2017" name="ISME J.">
        <title>Potential for microbial H2 and metal transformations associated with novel bacteria and archaea in deep terrestrial subsurface sediments.</title>
        <authorList>
            <person name="Hernsdorf A.W."/>
            <person name="Amano Y."/>
            <person name="Miyakawa K."/>
            <person name="Ise K."/>
            <person name="Suzuki Y."/>
            <person name="Anantharaman K."/>
            <person name="Probst A."/>
            <person name="Burstein D."/>
            <person name="Thomas B.C."/>
            <person name="Banfield J.F."/>
        </authorList>
    </citation>
    <scope>NUCLEOTIDE SEQUENCE [LARGE SCALE GENOMIC DNA]</scope>
    <source>
        <strain evidence="3">HGW-Actinobacteria-3</strain>
    </source>
</reference>
<protein>
    <submittedName>
        <fullName evidence="3">Ferredoxin-NADP reductase</fullName>
        <ecNumber evidence="3">1.18.1.2</ecNumber>
    </submittedName>
</protein>
<dbReference type="NCBIfam" id="NF004862">
    <property type="entry name" value="PRK06222.1"/>
    <property type="match status" value="1"/>
</dbReference>
<dbReference type="InterPro" id="IPR039261">
    <property type="entry name" value="FNR_nucleotide-bd"/>
</dbReference>
<evidence type="ECO:0000259" key="2">
    <source>
        <dbReference type="PROSITE" id="PS51384"/>
    </source>
</evidence>
<evidence type="ECO:0000256" key="1">
    <source>
        <dbReference type="SAM" id="MobiDB-lite"/>
    </source>
</evidence>
<accession>A0A2N3G4C5</accession>
<keyword evidence="3" id="KW-0560">Oxidoreductase</keyword>
<dbReference type="Pfam" id="PF00175">
    <property type="entry name" value="NAD_binding_1"/>
    <property type="match status" value="1"/>
</dbReference>
<dbReference type="SUPFAM" id="SSF52343">
    <property type="entry name" value="Ferredoxin reductase-like, C-terminal NADP-linked domain"/>
    <property type="match status" value="1"/>
</dbReference>
<dbReference type="PROSITE" id="PS51384">
    <property type="entry name" value="FAD_FR"/>
    <property type="match status" value="1"/>
</dbReference>
<dbReference type="InterPro" id="IPR017927">
    <property type="entry name" value="FAD-bd_FR_type"/>
</dbReference>
<dbReference type="EC" id="1.18.1.2" evidence="3"/>
<feature type="region of interest" description="Disordered" evidence="1">
    <location>
        <begin position="299"/>
        <end position="325"/>
    </location>
</feature>
<proteinExistence type="predicted"/>
<dbReference type="Proteomes" id="UP000233654">
    <property type="component" value="Unassembled WGS sequence"/>
</dbReference>
<dbReference type="Gene3D" id="2.40.30.10">
    <property type="entry name" value="Translation factors"/>
    <property type="match status" value="1"/>
</dbReference>
<dbReference type="EMBL" id="PHEX01000076">
    <property type="protein sequence ID" value="PKQ27581.1"/>
    <property type="molecule type" value="Genomic_DNA"/>
</dbReference>
<dbReference type="PANTHER" id="PTHR43513">
    <property type="entry name" value="DIHYDROOROTATE DEHYDROGENASE B (NAD(+)), ELECTRON TRANSFER SUBUNIT"/>
    <property type="match status" value="1"/>
</dbReference>
<dbReference type="InterPro" id="IPR017938">
    <property type="entry name" value="Riboflavin_synthase-like_b-brl"/>
</dbReference>
<organism evidence="3 4">
    <name type="scientific">Candidatus Anoxymicrobium japonicum</name>
    <dbReference type="NCBI Taxonomy" id="2013648"/>
    <lineage>
        <taxon>Bacteria</taxon>
        <taxon>Bacillati</taxon>
        <taxon>Actinomycetota</taxon>
        <taxon>Candidatus Geothermincolia</taxon>
        <taxon>Candidatus Geothermincolales</taxon>
        <taxon>Candidatus Anoxymicrobiaceae</taxon>
        <taxon>Candidatus Anoxymicrobium</taxon>
    </lineage>
</organism>
<name>A0A2N3G4C5_9ACTN</name>